<proteinExistence type="predicted"/>
<dbReference type="AlphaFoldDB" id="A0A6B2M159"/>
<dbReference type="SMART" id="SM00342">
    <property type="entry name" value="HTH_ARAC"/>
    <property type="match status" value="1"/>
</dbReference>
<dbReference type="PROSITE" id="PS00041">
    <property type="entry name" value="HTH_ARAC_FAMILY_1"/>
    <property type="match status" value="1"/>
</dbReference>
<keyword evidence="3" id="KW-0804">Transcription</keyword>
<dbReference type="PROSITE" id="PS01124">
    <property type="entry name" value="HTH_ARAC_FAMILY_2"/>
    <property type="match status" value="1"/>
</dbReference>
<evidence type="ECO:0000259" key="4">
    <source>
        <dbReference type="PROSITE" id="PS01124"/>
    </source>
</evidence>
<sequence>MSSMDANVMTAGYQAADLLNRLMQGDKDIPRLTYIDPSKVEERDSSNYLAFEDPEVAFAMRYIKEHACDPITPTDVLKVTGMSNSTAYRKFMKGIGRSIHSEIQRVQMDQVRELLTTTNLSVTAVAQKAGFENIRYLTKVFRDATGLTPTEFRRAQSTPNVAANGQT</sequence>
<dbReference type="Gene3D" id="3.40.50.2300">
    <property type="match status" value="2"/>
</dbReference>
<dbReference type="EMBL" id="JAAGNX010000002">
    <property type="protein sequence ID" value="NDV62019.1"/>
    <property type="molecule type" value="Genomic_DNA"/>
</dbReference>
<dbReference type="Gene3D" id="1.10.10.60">
    <property type="entry name" value="Homeodomain-like"/>
    <property type="match status" value="1"/>
</dbReference>
<dbReference type="Pfam" id="PF12833">
    <property type="entry name" value="HTH_18"/>
    <property type="match status" value="1"/>
</dbReference>
<gene>
    <name evidence="5" type="ORF">G0Q06_06110</name>
</gene>
<evidence type="ECO:0000313" key="5">
    <source>
        <dbReference type="EMBL" id="NDV62019.1"/>
    </source>
</evidence>
<comment type="caution">
    <text evidence="5">The sequence shown here is derived from an EMBL/GenBank/DDBJ whole genome shotgun (WGS) entry which is preliminary data.</text>
</comment>
<keyword evidence="6" id="KW-1185">Reference proteome</keyword>
<dbReference type="GO" id="GO:0003700">
    <property type="term" value="F:DNA-binding transcription factor activity"/>
    <property type="evidence" value="ECO:0007669"/>
    <property type="project" value="InterPro"/>
</dbReference>
<organism evidence="5 6">
    <name type="scientific">Oceanipulchritudo coccoides</name>
    <dbReference type="NCBI Taxonomy" id="2706888"/>
    <lineage>
        <taxon>Bacteria</taxon>
        <taxon>Pseudomonadati</taxon>
        <taxon>Verrucomicrobiota</taxon>
        <taxon>Opitutia</taxon>
        <taxon>Puniceicoccales</taxon>
        <taxon>Oceanipulchritudinaceae</taxon>
        <taxon>Oceanipulchritudo</taxon>
    </lineage>
</organism>
<accession>A0A6B2M159</accession>
<protein>
    <submittedName>
        <fullName evidence="5">Helix-turn-helix domain-containing protein</fullName>
    </submittedName>
</protein>
<dbReference type="SUPFAM" id="SSF46689">
    <property type="entry name" value="Homeodomain-like"/>
    <property type="match status" value="1"/>
</dbReference>
<dbReference type="InterPro" id="IPR018060">
    <property type="entry name" value="HTH_AraC"/>
</dbReference>
<dbReference type="PANTHER" id="PTHR43280:SF2">
    <property type="entry name" value="HTH-TYPE TRANSCRIPTIONAL REGULATOR EXSA"/>
    <property type="match status" value="1"/>
</dbReference>
<evidence type="ECO:0000256" key="2">
    <source>
        <dbReference type="ARBA" id="ARBA00023125"/>
    </source>
</evidence>
<dbReference type="InterPro" id="IPR018062">
    <property type="entry name" value="HTH_AraC-typ_CS"/>
</dbReference>
<dbReference type="GO" id="GO:0043565">
    <property type="term" value="F:sequence-specific DNA binding"/>
    <property type="evidence" value="ECO:0007669"/>
    <property type="project" value="InterPro"/>
</dbReference>
<dbReference type="InterPro" id="IPR009057">
    <property type="entry name" value="Homeodomain-like_sf"/>
</dbReference>
<evidence type="ECO:0000256" key="3">
    <source>
        <dbReference type="ARBA" id="ARBA00023163"/>
    </source>
</evidence>
<keyword evidence="1" id="KW-0805">Transcription regulation</keyword>
<evidence type="ECO:0000256" key="1">
    <source>
        <dbReference type="ARBA" id="ARBA00023015"/>
    </source>
</evidence>
<evidence type="ECO:0000313" key="6">
    <source>
        <dbReference type="Proteomes" id="UP000478417"/>
    </source>
</evidence>
<dbReference type="Proteomes" id="UP000478417">
    <property type="component" value="Unassembled WGS sequence"/>
</dbReference>
<dbReference type="PANTHER" id="PTHR43280">
    <property type="entry name" value="ARAC-FAMILY TRANSCRIPTIONAL REGULATOR"/>
    <property type="match status" value="1"/>
</dbReference>
<name>A0A6B2M159_9BACT</name>
<keyword evidence="2" id="KW-0238">DNA-binding</keyword>
<feature type="domain" description="HTH araC/xylS-type" evidence="4">
    <location>
        <begin position="57"/>
        <end position="155"/>
    </location>
</feature>
<reference evidence="5 6" key="1">
    <citation type="submission" date="2020-02" db="EMBL/GenBank/DDBJ databases">
        <title>Albibacoteraceae fam. nov., the first described family within the subdivision 4 Verrucomicrobia.</title>
        <authorList>
            <person name="Xi F."/>
        </authorList>
    </citation>
    <scope>NUCLEOTIDE SEQUENCE [LARGE SCALE GENOMIC DNA]</scope>
    <source>
        <strain evidence="5 6">CK1056</strain>
    </source>
</reference>